<dbReference type="InterPro" id="IPR011642">
    <property type="entry name" value="Gate_dom"/>
</dbReference>
<evidence type="ECO:0000259" key="2">
    <source>
        <dbReference type="Pfam" id="PF07670"/>
    </source>
</evidence>
<gene>
    <name evidence="3" type="ORF">CHL78_017040</name>
</gene>
<proteinExistence type="predicted"/>
<dbReference type="PANTHER" id="PTHR35793:SF2">
    <property type="entry name" value="INNER MEMBRANE PROTEIN YJIG"/>
    <property type="match status" value="1"/>
</dbReference>
<dbReference type="EMBL" id="NOJY02000055">
    <property type="protein sequence ID" value="RDY25661.1"/>
    <property type="molecule type" value="Genomic_DNA"/>
</dbReference>
<dbReference type="Pfam" id="PF07670">
    <property type="entry name" value="Gate"/>
    <property type="match status" value="1"/>
</dbReference>
<name>A0A371IYV3_9FIRM</name>
<reference evidence="3 4" key="1">
    <citation type="journal article" date="2017" name="Genome Announc.">
        <title>Draft Genome Sequence of Romboutsia weinsteinii sp. nov. Strain CCRI-19649(T) Isolated from Surface Water.</title>
        <authorList>
            <person name="Maheux A.F."/>
            <person name="Boudreau D.K."/>
            <person name="Berube E."/>
            <person name="Boissinot M."/>
            <person name="Cantin P."/>
            <person name="Raymond F."/>
            <person name="Corbeil J."/>
            <person name="Omar R.F."/>
            <person name="Bergeron M.G."/>
        </authorList>
    </citation>
    <scope>NUCLEOTIDE SEQUENCE [LARGE SCALE GENOMIC DNA]</scope>
    <source>
        <strain evidence="3 4">CCRI-19649</strain>
    </source>
</reference>
<comment type="caution">
    <text evidence="3">The sequence shown here is derived from an EMBL/GenBank/DDBJ whole genome shotgun (WGS) entry which is preliminary data.</text>
</comment>
<dbReference type="RefSeq" id="WP_094369616.1">
    <property type="nucleotide sequence ID" value="NZ_NOJY02000055.1"/>
</dbReference>
<feature type="transmembrane region" description="Helical" evidence="1">
    <location>
        <begin position="159"/>
        <end position="177"/>
    </location>
</feature>
<dbReference type="OrthoDB" id="9805623at2"/>
<organism evidence="3 4">
    <name type="scientific">Romboutsia weinsteinii</name>
    <dbReference type="NCBI Taxonomy" id="2020949"/>
    <lineage>
        <taxon>Bacteria</taxon>
        <taxon>Bacillati</taxon>
        <taxon>Bacillota</taxon>
        <taxon>Clostridia</taxon>
        <taxon>Peptostreptococcales</taxon>
        <taxon>Peptostreptococcaceae</taxon>
        <taxon>Romboutsia</taxon>
    </lineage>
</organism>
<feature type="transmembrane region" description="Helical" evidence="1">
    <location>
        <begin position="47"/>
        <end position="64"/>
    </location>
</feature>
<evidence type="ECO:0000313" key="3">
    <source>
        <dbReference type="EMBL" id="RDY25661.1"/>
    </source>
</evidence>
<sequence>MFEKIINGISLYAIPFFLVAIPVYGMIKKVKVYEVFTDGAKEGFNTAVSIIPFLVGILVAIGVFRASGAMDLITGFFAPLTEAIGMPAETLPMALMRPLSGGGASGLMNELFATHGPDSMIGRIASVMNGSTETTFYVLAVYFGAVGIKKSRHALPAGLIADTAGIITAVIVTNLMFM</sequence>
<protein>
    <submittedName>
        <fullName evidence="3">Spore maturation protein</fullName>
    </submittedName>
</protein>
<dbReference type="PANTHER" id="PTHR35793">
    <property type="entry name" value="INNER MEMBRANE PROTEIN YJIG"/>
    <property type="match status" value="1"/>
</dbReference>
<dbReference type="AlphaFoldDB" id="A0A371IYV3"/>
<dbReference type="Proteomes" id="UP000215694">
    <property type="component" value="Unassembled WGS sequence"/>
</dbReference>
<feature type="transmembrane region" description="Helical" evidence="1">
    <location>
        <begin position="9"/>
        <end position="27"/>
    </location>
</feature>
<dbReference type="GO" id="GO:0005886">
    <property type="term" value="C:plasma membrane"/>
    <property type="evidence" value="ECO:0007669"/>
    <property type="project" value="TreeGrafter"/>
</dbReference>
<dbReference type="InterPro" id="IPR052549">
    <property type="entry name" value="SpmB"/>
</dbReference>
<feature type="domain" description="Nucleoside transporter/FeoB GTPase Gate" evidence="2">
    <location>
        <begin position="48"/>
        <end position="149"/>
    </location>
</feature>
<keyword evidence="1" id="KW-1133">Transmembrane helix</keyword>
<keyword evidence="1" id="KW-0812">Transmembrane</keyword>
<evidence type="ECO:0000313" key="4">
    <source>
        <dbReference type="Proteomes" id="UP000215694"/>
    </source>
</evidence>
<keyword evidence="4" id="KW-1185">Reference proteome</keyword>
<evidence type="ECO:0000256" key="1">
    <source>
        <dbReference type="SAM" id="Phobius"/>
    </source>
</evidence>
<accession>A0A371IYV3</accession>
<keyword evidence="1" id="KW-0472">Membrane</keyword>